<proteinExistence type="predicted"/>
<dbReference type="InterPro" id="IPR013106">
    <property type="entry name" value="Ig_V-set"/>
</dbReference>
<evidence type="ECO:0000313" key="6">
    <source>
        <dbReference type="Proteomes" id="UP000694700"/>
    </source>
</evidence>
<feature type="domain" description="Immunoglobulin" evidence="4">
    <location>
        <begin position="53"/>
        <end position="156"/>
    </location>
</feature>
<feature type="domain" description="Immunoglobulin" evidence="4">
    <location>
        <begin position="274"/>
        <end position="373"/>
    </location>
</feature>
<feature type="domain" description="Immunoglobulin subtype 2" evidence="3">
    <location>
        <begin position="280"/>
        <end position="360"/>
    </location>
</feature>
<feature type="transmembrane region" description="Helical" evidence="2">
    <location>
        <begin position="385"/>
        <end position="408"/>
    </location>
</feature>
<feature type="region of interest" description="Disordered" evidence="1">
    <location>
        <begin position="453"/>
        <end position="472"/>
    </location>
</feature>
<keyword evidence="2" id="KW-1133">Transmembrane helix</keyword>
<dbReference type="InterPro" id="IPR013783">
    <property type="entry name" value="Ig-like_fold"/>
</dbReference>
<evidence type="ECO:0000259" key="3">
    <source>
        <dbReference type="SMART" id="SM00408"/>
    </source>
</evidence>
<dbReference type="Proteomes" id="UP000694700">
    <property type="component" value="Unplaced"/>
</dbReference>
<feature type="domain" description="Immunoglobulin" evidence="4">
    <location>
        <begin position="165"/>
        <end position="269"/>
    </location>
</feature>
<accession>A0A8C2AJF4</accession>
<dbReference type="SMART" id="SM00408">
    <property type="entry name" value="IGc2"/>
    <property type="match status" value="2"/>
</dbReference>
<dbReference type="InterPro" id="IPR003598">
    <property type="entry name" value="Ig_sub2"/>
</dbReference>
<reference evidence="5" key="1">
    <citation type="submission" date="2025-08" db="UniProtKB">
        <authorList>
            <consortium name="Ensembl"/>
        </authorList>
    </citation>
    <scope>IDENTIFICATION</scope>
</reference>
<dbReference type="SUPFAM" id="SSF48726">
    <property type="entry name" value="Immunoglobulin"/>
    <property type="match status" value="3"/>
</dbReference>
<protein>
    <recommendedName>
        <fullName evidence="7">Carcinoembryonic antigen-related cell adhesion molecule 1-like</fullName>
    </recommendedName>
</protein>
<name>A0A8C2AJF4_CYPCA</name>
<dbReference type="InterPro" id="IPR003599">
    <property type="entry name" value="Ig_sub"/>
</dbReference>
<keyword evidence="2" id="KW-0472">Membrane</keyword>
<evidence type="ECO:0000259" key="4">
    <source>
        <dbReference type="SMART" id="SM00409"/>
    </source>
</evidence>
<feature type="domain" description="Immunoglobulin subtype 2" evidence="3">
    <location>
        <begin position="59"/>
        <end position="144"/>
    </location>
</feature>
<dbReference type="Gene3D" id="2.60.40.10">
    <property type="entry name" value="Immunoglobulins"/>
    <property type="match status" value="3"/>
</dbReference>
<dbReference type="Ensembl" id="ENSCCRT00015109941.1">
    <property type="protein sequence ID" value="ENSCCRP00015106546.1"/>
    <property type="gene ID" value="ENSCCRG00015042431.1"/>
</dbReference>
<sequence>MMDLALKKRNNRSLLQIKIFVSFLEKLLKKNSRFILTLLWCCLLYHGVCGVAADEVAVKEGKSVTLHTGVETNQQVSIKWYFSETRIAEITGDLSKICTDVQCNEGTERFRDRLKLDHQTGSLTITNTRTTDSGLYHQVSNGKNSYGEKTFNVTVHGFFRDGTDGVSVFLMERDSVTFQTGVETNQQQRIRWYFGDTRIAQITGDLSKSCTDVQCNEGTERFRDRLKMDHQTGSLTIMNITNTDSGVYQVRISSKNNGEVDTTFYFAVHDVSALILDEMKEGGNVILYTDVIKNPKDLMTWYFNDILIAGDQSKICTDVQCKERFRDRLKLNNQTGSLTITNIRTTDSGLYQLQMNSSRVSIVRNFTVTFNVVSPPSTNGAGTNAAVIVGAVSGVLLIAAVAVVVYCCQKRSTKTKQKDTTEKDIHDEENDEAERFLHGQNCIQMNHVNGTTTDQAVANGTTTDQDVTNGTS</sequence>
<evidence type="ECO:0000313" key="5">
    <source>
        <dbReference type="Ensembl" id="ENSCCRP00015106546.1"/>
    </source>
</evidence>
<dbReference type="Pfam" id="PF07686">
    <property type="entry name" value="V-set"/>
    <property type="match status" value="3"/>
</dbReference>
<keyword evidence="2" id="KW-0812">Transmembrane</keyword>
<dbReference type="SMART" id="SM00409">
    <property type="entry name" value="IG"/>
    <property type="match status" value="3"/>
</dbReference>
<organism evidence="5 6">
    <name type="scientific">Cyprinus carpio</name>
    <name type="common">Common carp</name>
    <dbReference type="NCBI Taxonomy" id="7962"/>
    <lineage>
        <taxon>Eukaryota</taxon>
        <taxon>Metazoa</taxon>
        <taxon>Chordata</taxon>
        <taxon>Craniata</taxon>
        <taxon>Vertebrata</taxon>
        <taxon>Euteleostomi</taxon>
        <taxon>Actinopterygii</taxon>
        <taxon>Neopterygii</taxon>
        <taxon>Teleostei</taxon>
        <taxon>Ostariophysi</taxon>
        <taxon>Cypriniformes</taxon>
        <taxon>Cyprinidae</taxon>
        <taxon>Cyprininae</taxon>
        <taxon>Cyprinus</taxon>
    </lineage>
</organism>
<dbReference type="PANTHER" id="PTHR21063">
    <property type="entry name" value="LFA-3"/>
    <property type="match status" value="1"/>
</dbReference>
<evidence type="ECO:0000256" key="2">
    <source>
        <dbReference type="SAM" id="Phobius"/>
    </source>
</evidence>
<dbReference type="PANTHER" id="PTHR21063:SF4">
    <property type="entry name" value="CD48 ANTIGEN-RELATED"/>
    <property type="match status" value="1"/>
</dbReference>
<evidence type="ECO:0000256" key="1">
    <source>
        <dbReference type="SAM" id="MobiDB-lite"/>
    </source>
</evidence>
<evidence type="ECO:0008006" key="7">
    <source>
        <dbReference type="Google" id="ProtNLM"/>
    </source>
</evidence>
<dbReference type="InterPro" id="IPR036179">
    <property type="entry name" value="Ig-like_dom_sf"/>
</dbReference>
<dbReference type="AlphaFoldDB" id="A0A8C2AJF4"/>